<proteinExistence type="predicted"/>
<sequence length="296" mass="33071">MKRVVLAASILVAILVTDAAQADVKLGMLAQRGAETALREWGPLGEYLSERIGEKVTIVPLKFTEFMDFPDLEPSGFIFTNPWFYVRAKVLKNAKALVTVKYQGSGERMGGVIFVRRDSGTKSIQELRNKVLICPKLSSPGGWLFAKGEIVKSGIIPEKDFKQVLETPKESHDEVVYAVRDGKADVGTVRNNILETMQREGKINMQDFLVLNEMKHENFSDACSTPLYPDWPVASLKGTSPELAAKMKQALLAIPQGSPVLQQARRIDRFVEALDYGPMEELCRFLRVPPFRAIKE</sequence>
<evidence type="ECO:0000313" key="2">
    <source>
        <dbReference type="EMBL" id="MBI5252054.1"/>
    </source>
</evidence>
<feature type="signal peptide" evidence="1">
    <location>
        <begin position="1"/>
        <end position="22"/>
    </location>
</feature>
<dbReference type="Proteomes" id="UP000807825">
    <property type="component" value="Unassembled WGS sequence"/>
</dbReference>
<accession>A0A9D6V700</accession>
<dbReference type="Pfam" id="PF12974">
    <property type="entry name" value="Phosphonate-bd"/>
    <property type="match status" value="1"/>
</dbReference>
<comment type="caution">
    <text evidence="2">The sequence shown here is derived from an EMBL/GenBank/DDBJ whole genome shotgun (WGS) entry which is preliminary data.</text>
</comment>
<name>A0A9D6V700_9BACT</name>
<dbReference type="AlphaFoldDB" id="A0A9D6V700"/>
<evidence type="ECO:0000256" key="1">
    <source>
        <dbReference type="SAM" id="SignalP"/>
    </source>
</evidence>
<gene>
    <name evidence="2" type="ORF">HY912_21375</name>
</gene>
<keyword evidence="1" id="KW-0732">Signal</keyword>
<feature type="chain" id="PRO_5038737745" evidence="1">
    <location>
        <begin position="23"/>
        <end position="296"/>
    </location>
</feature>
<reference evidence="2" key="1">
    <citation type="submission" date="2020-07" db="EMBL/GenBank/DDBJ databases">
        <title>Huge and variable diversity of episymbiotic CPR bacteria and DPANN archaea in groundwater ecosystems.</title>
        <authorList>
            <person name="He C.Y."/>
            <person name="Keren R."/>
            <person name="Whittaker M."/>
            <person name="Farag I.F."/>
            <person name="Doudna J."/>
            <person name="Cate J.H.D."/>
            <person name="Banfield J.F."/>
        </authorList>
    </citation>
    <scope>NUCLEOTIDE SEQUENCE</scope>
    <source>
        <strain evidence="2">NC_groundwater_1664_Pr3_B-0.1um_52_9</strain>
    </source>
</reference>
<evidence type="ECO:0000313" key="3">
    <source>
        <dbReference type="Proteomes" id="UP000807825"/>
    </source>
</evidence>
<dbReference type="Gene3D" id="3.40.190.10">
    <property type="entry name" value="Periplasmic binding protein-like II"/>
    <property type="match status" value="2"/>
</dbReference>
<dbReference type="PANTHER" id="PTHR35841">
    <property type="entry name" value="PHOSPHONATES-BINDING PERIPLASMIC PROTEIN"/>
    <property type="match status" value="1"/>
</dbReference>
<dbReference type="PANTHER" id="PTHR35841:SF1">
    <property type="entry name" value="PHOSPHONATES-BINDING PERIPLASMIC PROTEIN"/>
    <property type="match status" value="1"/>
</dbReference>
<dbReference type="SUPFAM" id="SSF53850">
    <property type="entry name" value="Periplasmic binding protein-like II"/>
    <property type="match status" value="1"/>
</dbReference>
<organism evidence="2 3">
    <name type="scientific">Desulfomonile tiedjei</name>
    <dbReference type="NCBI Taxonomy" id="2358"/>
    <lineage>
        <taxon>Bacteria</taxon>
        <taxon>Pseudomonadati</taxon>
        <taxon>Thermodesulfobacteriota</taxon>
        <taxon>Desulfomonilia</taxon>
        <taxon>Desulfomonilales</taxon>
        <taxon>Desulfomonilaceae</taxon>
        <taxon>Desulfomonile</taxon>
    </lineage>
</organism>
<protein>
    <submittedName>
        <fullName evidence="2">Phosphate/phosphite/phosphonate ABC transporter substrate-binding protein</fullName>
    </submittedName>
</protein>
<dbReference type="EMBL" id="JACRDE010000558">
    <property type="protein sequence ID" value="MBI5252054.1"/>
    <property type="molecule type" value="Genomic_DNA"/>
</dbReference>